<keyword evidence="4" id="KW-1185">Reference proteome</keyword>
<evidence type="ECO:0000313" key="4">
    <source>
        <dbReference type="Proteomes" id="UP000735302"/>
    </source>
</evidence>
<evidence type="ECO:0000256" key="1">
    <source>
        <dbReference type="SAM" id="Phobius"/>
    </source>
</evidence>
<proteinExistence type="predicted"/>
<keyword evidence="1" id="KW-0812">Transmembrane</keyword>
<reference evidence="3 4" key="1">
    <citation type="journal article" date="2021" name="Elife">
        <title>Chloroplast acquisition without the gene transfer in kleptoplastic sea slugs, Plakobranchus ocellatus.</title>
        <authorList>
            <person name="Maeda T."/>
            <person name="Takahashi S."/>
            <person name="Yoshida T."/>
            <person name="Shimamura S."/>
            <person name="Takaki Y."/>
            <person name="Nagai Y."/>
            <person name="Toyoda A."/>
            <person name="Suzuki Y."/>
            <person name="Arimoto A."/>
            <person name="Ishii H."/>
            <person name="Satoh N."/>
            <person name="Nishiyama T."/>
            <person name="Hasebe M."/>
            <person name="Maruyama T."/>
            <person name="Minagawa J."/>
            <person name="Obokata J."/>
            <person name="Shigenobu S."/>
        </authorList>
    </citation>
    <scope>NUCLEOTIDE SEQUENCE [LARGE SCALE GENOMIC DNA]</scope>
</reference>
<feature type="transmembrane region" description="Helical" evidence="1">
    <location>
        <begin position="258"/>
        <end position="279"/>
    </location>
</feature>
<name>A0AAV3XUV7_9GAST</name>
<keyword evidence="1" id="KW-0472">Membrane</keyword>
<comment type="caution">
    <text evidence="3">The sequence shown here is derived from an EMBL/GenBank/DDBJ whole genome shotgun (WGS) entry which is preliminary data.</text>
</comment>
<dbReference type="Pfam" id="PF23069">
    <property type="entry name" value="DUF7042"/>
    <property type="match status" value="1"/>
</dbReference>
<sequence>MLFCDRSARRMDHKQPRKHHYNHRIHLQLSPWKFRDLQLQMSANCRIKIHCQNYNNVHLLKSPICSLVMYRYDPDVVANDRAYFSLNDGPWEVSDVCQLSTSQYPPGGFEVLVRESNVEEAKIPCPTILQGYWDYTFNSGSGSQCGNESYVGICSQVGDIYFNYTQCSAQVSYSAEGNLACLANVTLGTETYVMVYNKDGTVDGTSTYRMACWALSYVNDDDVRGTLHPDKCLDDQNSTYVSASIGDNLYLFNKSRSMMTFLVDLPVYWFVINIVGIVVDKRWIISQFHSRRKTHRLFGILTRSPPWIVTRLHERGNGA</sequence>
<feature type="domain" description="DUF7042" evidence="2">
    <location>
        <begin position="123"/>
        <end position="221"/>
    </location>
</feature>
<accession>A0AAV3XUV7</accession>
<protein>
    <submittedName>
        <fullName evidence="3">NADP dehydrogenase [ubiquinone] iron-sulfur protein 2, mitochondrial</fullName>
    </submittedName>
</protein>
<keyword evidence="1" id="KW-1133">Transmembrane helix</keyword>
<dbReference type="AlphaFoldDB" id="A0AAV3XUV7"/>
<gene>
    <name evidence="3" type="ORF">PoB_000114400</name>
</gene>
<dbReference type="EMBL" id="BLXT01000154">
    <property type="protein sequence ID" value="GFN74638.1"/>
    <property type="molecule type" value="Genomic_DNA"/>
</dbReference>
<dbReference type="InterPro" id="IPR055470">
    <property type="entry name" value="DUF7042"/>
</dbReference>
<organism evidence="3 4">
    <name type="scientific">Plakobranchus ocellatus</name>
    <dbReference type="NCBI Taxonomy" id="259542"/>
    <lineage>
        <taxon>Eukaryota</taxon>
        <taxon>Metazoa</taxon>
        <taxon>Spiralia</taxon>
        <taxon>Lophotrochozoa</taxon>
        <taxon>Mollusca</taxon>
        <taxon>Gastropoda</taxon>
        <taxon>Heterobranchia</taxon>
        <taxon>Euthyneura</taxon>
        <taxon>Panpulmonata</taxon>
        <taxon>Sacoglossa</taxon>
        <taxon>Placobranchoidea</taxon>
        <taxon>Plakobranchidae</taxon>
        <taxon>Plakobranchus</taxon>
    </lineage>
</organism>
<evidence type="ECO:0000313" key="3">
    <source>
        <dbReference type="EMBL" id="GFN74638.1"/>
    </source>
</evidence>
<evidence type="ECO:0000259" key="2">
    <source>
        <dbReference type="Pfam" id="PF23069"/>
    </source>
</evidence>
<dbReference type="Proteomes" id="UP000735302">
    <property type="component" value="Unassembled WGS sequence"/>
</dbReference>